<accession>A0ABQ2WZP2</accession>
<feature type="binding site" evidence="3">
    <location>
        <begin position="158"/>
        <end position="161"/>
    </location>
    <ligand>
        <name>GTP</name>
        <dbReference type="ChEBI" id="CHEBI:37565"/>
    </ligand>
</feature>
<feature type="compositionally biased region" description="Basic residues" evidence="4">
    <location>
        <begin position="16"/>
        <end position="29"/>
    </location>
</feature>
<keyword evidence="2 3" id="KW-0342">GTP-binding</keyword>
<comment type="cofactor">
    <cofactor evidence="3">
        <name>Zn(2+)</name>
        <dbReference type="ChEBI" id="CHEBI:29105"/>
    </cofactor>
    <text evidence="3">Binds 1 zinc ion per subunit.</text>
</comment>
<feature type="binding site" evidence="3">
    <location>
        <begin position="209"/>
        <end position="217"/>
    </location>
    <ligand>
        <name>GTP</name>
        <dbReference type="ChEBI" id="CHEBI:37565"/>
    </ligand>
</feature>
<keyword evidence="3" id="KW-0690">Ribosome biogenesis</keyword>
<comment type="similarity">
    <text evidence="3">Belongs to the TRAFAC class YlqF/YawG GTPase family. RsgA subfamily.</text>
</comment>
<dbReference type="SUPFAM" id="SSF52540">
    <property type="entry name" value="P-loop containing nucleoside triphosphate hydrolases"/>
    <property type="match status" value="1"/>
</dbReference>
<dbReference type="InterPro" id="IPR004881">
    <property type="entry name" value="Ribosome_biogen_GTPase_RsgA"/>
</dbReference>
<evidence type="ECO:0000256" key="2">
    <source>
        <dbReference type="ARBA" id="ARBA00023134"/>
    </source>
</evidence>
<feature type="binding site" evidence="3">
    <location>
        <position position="293"/>
    </location>
    <ligand>
        <name>Zn(2+)</name>
        <dbReference type="ChEBI" id="CHEBI:29105"/>
    </ligand>
</feature>
<gene>
    <name evidence="3 7" type="primary">rsgA</name>
    <name evidence="7" type="ORF">GCM10010383_15640</name>
</gene>
<dbReference type="PROSITE" id="PS51721">
    <property type="entry name" value="G_CP"/>
    <property type="match status" value="1"/>
</dbReference>
<organism evidence="7 8">
    <name type="scientific">Streptomyces lomondensis</name>
    <dbReference type="NCBI Taxonomy" id="68229"/>
    <lineage>
        <taxon>Bacteria</taxon>
        <taxon>Bacillati</taxon>
        <taxon>Actinomycetota</taxon>
        <taxon>Actinomycetes</taxon>
        <taxon>Kitasatosporales</taxon>
        <taxon>Streptomycetaceae</taxon>
        <taxon>Streptomyces</taxon>
    </lineage>
</organism>
<feature type="domain" description="CP-type G" evidence="6">
    <location>
        <begin position="99"/>
        <end position="269"/>
    </location>
</feature>
<evidence type="ECO:0000256" key="1">
    <source>
        <dbReference type="ARBA" id="ARBA00022741"/>
    </source>
</evidence>
<evidence type="ECO:0000259" key="5">
    <source>
        <dbReference type="PROSITE" id="PS50936"/>
    </source>
</evidence>
<dbReference type="EMBL" id="BMWC01000002">
    <property type="protein sequence ID" value="GGW87869.1"/>
    <property type="molecule type" value="Genomic_DNA"/>
</dbReference>
<keyword evidence="3" id="KW-0378">Hydrolase</keyword>
<dbReference type="InterPro" id="IPR027417">
    <property type="entry name" value="P-loop_NTPase"/>
</dbReference>
<comment type="function">
    <text evidence="3">One of several proteins that assist in the late maturation steps of the functional core of the 30S ribosomal subunit. Helps release RbfA from mature subunits. May play a role in the assembly of ribosomal proteins into the subunit. Circularly permuted GTPase that catalyzes slow GTP hydrolysis, GTPase activity is stimulated by the 30S ribosomal subunit.</text>
</comment>
<evidence type="ECO:0000313" key="8">
    <source>
        <dbReference type="Proteomes" id="UP000617743"/>
    </source>
</evidence>
<dbReference type="Gene3D" id="1.10.40.50">
    <property type="entry name" value="Probable gtpase engc, domain 3"/>
    <property type="match status" value="1"/>
</dbReference>
<name>A0ABQ2WZP2_9ACTN</name>
<dbReference type="NCBIfam" id="TIGR00157">
    <property type="entry name" value="ribosome small subunit-dependent GTPase A"/>
    <property type="match status" value="1"/>
</dbReference>
<feature type="binding site" evidence="3">
    <location>
        <position position="297"/>
    </location>
    <ligand>
        <name>Zn(2+)</name>
        <dbReference type="ChEBI" id="CHEBI:29105"/>
    </ligand>
</feature>
<dbReference type="PROSITE" id="PS50936">
    <property type="entry name" value="ENGC_GTPASE"/>
    <property type="match status" value="1"/>
</dbReference>
<dbReference type="PANTHER" id="PTHR32120">
    <property type="entry name" value="SMALL RIBOSOMAL SUBUNIT BIOGENESIS GTPASE RSGA"/>
    <property type="match status" value="1"/>
</dbReference>
<proteinExistence type="inferred from homology"/>
<dbReference type="RefSeq" id="WP_190049429.1">
    <property type="nucleotide sequence ID" value="NZ_BMWC01000002.1"/>
</dbReference>
<feature type="compositionally biased region" description="Basic and acidic residues" evidence="4">
    <location>
        <begin position="1"/>
        <end position="15"/>
    </location>
</feature>
<keyword evidence="3" id="KW-0862">Zinc</keyword>
<dbReference type="InterPro" id="IPR030378">
    <property type="entry name" value="G_CP_dom"/>
</dbReference>
<keyword evidence="3" id="KW-0479">Metal-binding</keyword>
<dbReference type="EC" id="3.6.1.-" evidence="3"/>
<evidence type="ECO:0000256" key="4">
    <source>
        <dbReference type="SAM" id="MobiDB-lite"/>
    </source>
</evidence>
<feature type="binding site" evidence="3">
    <location>
        <position position="304"/>
    </location>
    <ligand>
        <name>Zn(2+)</name>
        <dbReference type="ChEBI" id="CHEBI:29105"/>
    </ligand>
</feature>
<comment type="subunit">
    <text evidence="3">Monomer. Associates with 30S ribosomal subunit, binds 16S rRNA.</text>
</comment>
<protein>
    <recommendedName>
        <fullName evidence="3">Small ribosomal subunit biogenesis GTPase RsgA</fullName>
        <ecNumber evidence="3">3.6.1.-</ecNumber>
    </recommendedName>
</protein>
<comment type="caution">
    <text evidence="7">The sequence shown here is derived from an EMBL/GenBank/DDBJ whole genome shotgun (WGS) entry which is preliminary data.</text>
</comment>
<keyword evidence="3" id="KW-0963">Cytoplasm</keyword>
<keyword evidence="1 3" id="KW-0547">Nucleotide-binding</keyword>
<dbReference type="InterPro" id="IPR010914">
    <property type="entry name" value="RsgA_GTPase_dom"/>
</dbReference>
<dbReference type="PANTHER" id="PTHR32120:SF11">
    <property type="entry name" value="SMALL RIBOSOMAL SUBUNIT BIOGENESIS GTPASE RSGA 1, MITOCHONDRIAL-RELATED"/>
    <property type="match status" value="1"/>
</dbReference>
<feature type="region of interest" description="Disordered" evidence="4">
    <location>
        <begin position="1"/>
        <end position="33"/>
    </location>
</feature>
<keyword evidence="3" id="KW-0699">rRNA-binding</keyword>
<dbReference type="Pfam" id="PF03193">
    <property type="entry name" value="RsgA_GTPase"/>
    <property type="match status" value="1"/>
</dbReference>
<comment type="subcellular location">
    <subcellularLocation>
        <location evidence="3">Cytoplasm</location>
    </subcellularLocation>
</comment>
<feature type="domain" description="EngC GTPase" evidence="5">
    <location>
        <begin position="118"/>
        <end position="267"/>
    </location>
</feature>
<evidence type="ECO:0000259" key="6">
    <source>
        <dbReference type="PROSITE" id="PS51721"/>
    </source>
</evidence>
<dbReference type="Gene3D" id="3.40.50.300">
    <property type="entry name" value="P-loop containing nucleotide triphosphate hydrolases"/>
    <property type="match status" value="1"/>
</dbReference>
<sequence length="336" mass="36783">MRRYGKHTDEDDIRTRPGRRNTRPRTNIRPKHEDAAEGLVLTVDRGRLTCLVEDRVVMAMKARELGRKAAVVGDRVALVGDLSGQKDTLARIVRIEERTSVLRRTADDDDPYERVVVANADQLAVVTALADPEPRPRLIDRCLVAAYDGGLDPLLVLTKSDLAPPDKLLELYGDLDIPFVVTSRAELESGVAVDRVREQLDGKITAFVGHSGVGKTTLVNALVPQERRRSTGHVNAVTGRGRHTTTSALALPLSGGDGWVIDTPGVRSFGLNHVDPSRVIHAFPDLEPGTEGCPRACSHDEPDCALDAWVTEGHADPARLYSLRRLLATRERTEGD</sequence>
<evidence type="ECO:0000313" key="7">
    <source>
        <dbReference type="EMBL" id="GGW87869.1"/>
    </source>
</evidence>
<evidence type="ECO:0000256" key="3">
    <source>
        <dbReference type="HAMAP-Rule" id="MF_01820"/>
    </source>
</evidence>
<keyword evidence="3" id="KW-0694">RNA-binding</keyword>
<feature type="binding site" evidence="3">
    <location>
        <position position="299"/>
    </location>
    <ligand>
        <name>Zn(2+)</name>
        <dbReference type="ChEBI" id="CHEBI:29105"/>
    </ligand>
</feature>
<keyword evidence="8" id="KW-1185">Reference proteome</keyword>
<dbReference type="CDD" id="cd01854">
    <property type="entry name" value="YjeQ_EngC"/>
    <property type="match status" value="1"/>
</dbReference>
<reference evidence="8" key="1">
    <citation type="journal article" date="2019" name="Int. J. Syst. Evol. Microbiol.">
        <title>The Global Catalogue of Microorganisms (GCM) 10K type strain sequencing project: providing services to taxonomists for standard genome sequencing and annotation.</title>
        <authorList>
            <consortium name="The Broad Institute Genomics Platform"/>
            <consortium name="The Broad Institute Genome Sequencing Center for Infectious Disease"/>
            <person name="Wu L."/>
            <person name="Ma J."/>
        </authorList>
    </citation>
    <scope>NUCLEOTIDE SEQUENCE [LARGE SCALE GENOMIC DNA]</scope>
    <source>
        <strain evidence="8">JCM 4866</strain>
    </source>
</reference>
<dbReference type="Proteomes" id="UP000617743">
    <property type="component" value="Unassembled WGS sequence"/>
</dbReference>
<dbReference type="HAMAP" id="MF_01820">
    <property type="entry name" value="GTPase_RsgA"/>
    <property type="match status" value="1"/>
</dbReference>